<feature type="coiled-coil region" evidence="1">
    <location>
        <begin position="302"/>
        <end position="395"/>
    </location>
</feature>
<accession>A0ABV5H1Q4</accession>
<keyword evidence="1" id="KW-0175">Coiled coil</keyword>
<dbReference type="PANTHER" id="PTHR32114:SF2">
    <property type="entry name" value="ABC TRANSPORTER ABCH.3"/>
    <property type="match status" value="1"/>
</dbReference>
<feature type="coiled-coil region" evidence="1">
    <location>
        <begin position="423"/>
        <end position="450"/>
    </location>
</feature>
<dbReference type="PANTHER" id="PTHR32114">
    <property type="entry name" value="ABC TRANSPORTER ABCH.3"/>
    <property type="match status" value="1"/>
</dbReference>
<name>A0ABV5H1Q4_9FLAO</name>
<proteinExistence type="predicted"/>
<feature type="coiled-coil region" evidence="1">
    <location>
        <begin position="955"/>
        <end position="985"/>
    </location>
</feature>
<comment type="caution">
    <text evidence="2">The sequence shown here is derived from an EMBL/GenBank/DDBJ whole genome shotgun (WGS) entry which is preliminary data.</text>
</comment>
<gene>
    <name evidence="2" type="ORF">ACFFU1_13035</name>
</gene>
<evidence type="ECO:0000256" key="1">
    <source>
        <dbReference type="SAM" id="Coils"/>
    </source>
</evidence>
<feature type="coiled-coil region" evidence="1">
    <location>
        <begin position="885"/>
        <end position="925"/>
    </location>
</feature>
<keyword evidence="3" id="KW-1185">Reference proteome</keyword>
<reference evidence="2 3" key="1">
    <citation type="submission" date="2024-09" db="EMBL/GenBank/DDBJ databases">
        <authorList>
            <person name="Sun Q."/>
            <person name="Mori K."/>
        </authorList>
    </citation>
    <scope>NUCLEOTIDE SEQUENCE [LARGE SCALE GENOMIC DNA]</scope>
    <source>
        <strain evidence="2 3">CECT 8300</strain>
    </source>
</reference>
<dbReference type="SUPFAM" id="SSF52540">
    <property type="entry name" value="P-loop containing nucleoside triphosphate hydrolases"/>
    <property type="match status" value="1"/>
</dbReference>
<dbReference type="Pfam" id="PF13558">
    <property type="entry name" value="SbcC_Walker_B"/>
    <property type="match status" value="1"/>
</dbReference>
<dbReference type="Proteomes" id="UP001589590">
    <property type="component" value="Unassembled WGS sequence"/>
</dbReference>
<evidence type="ECO:0000313" key="2">
    <source>
        <dbReference type="EMBL" id="MFB9105825.1"/>
    </source>
</evidence>
<feature type="coiled-coil region" evidence="1">
    <location>
        <begin position="686"/>
        <end position="758"/>
    </location>
</feature>
<protein>
    <submittedName>
        <fullName evidence="2">SbcC/MukB-like Walker B domain-containing protein</fullName>
    </submittedName>
</protein>
<dbReference type="InterPro" id="IPR027417">
    <property type="entry name" value="P-loop_NTPase"/>
</dbReference>
<dbReference type="RefSeq" id="WP_290272182.1">
    <property type="nucleotide sequence ID" value="NZ_JAUFQP010000013.1"/>
</dbReference>
<sequence>MKILKVELQNINSLKSDSDIVIDFESAKFKDVGLFAITGSTGAGKTTVLDAITIALYHSVPRFNGTKGTLIDVVSHGANDAFSRVTFENDDIIYEASWTIRIADKSGKKYKNPKEEVALKNLTNEIILASQKRSLITEVVRVTQLDYNQFLRSVMLAQGEFASFLTAKGPEKGKLLEQITGEEIYKKIGQGILDRKSFEDNKLKDIQSKINSEDILTEEAKIELTENNKNLDADIIKVTAEIKTIQTMVDWYLKFQKILDEEEKLEHESKAISLLIEKHKAELILLDLNEKATPFKDLLKDIKRNEEEFVEKSKQLTLLETELTALKPEIEKLQLQTQKENDALQKADDDFTAWLPKLDLVTNLDSKLKNEAESKQKQELERNALSKQIDVLKTEQTNLIKALNETNAKIKTNEIFVSENKFLKEVDVEISNWASEIAALKAKKETLKEAHDFVILKKDEVERTKTRLVEGNKVLTEKSTELAETEKKLATITQQLSKNNLTDLLAQKTKLSATEANWKQFKSLSEHILKIEKENAELLEKHKTLTTSIETNKKAIETAKQQIAVQEKSVADAEKILSLEKSISKYEADRQNLTPGTPCGLCGSETHPFTEHLVSVGISKSELELKQRKDKLQALVMSKNELDKKEAVLQTEIKALTLRNSTISEELKTIKHSTTELNIDCALSDTDKIEIEIKNVTERITSLDEKLKLAQQLQEDKNKLDAIFKTQNELVNVIKTKIATLLEKNKNTTIEIEEKQKLTLKLNSLCNALETELKTKLSKFNYTLPSSENSDAFIAKLKTSIDHFNKTQQNLEALKASVSITNTKLDNLKDQLKTHLKTADNHSTSITASNTTIEQLKTKRIAILPLNISVENKRNSMQSARTALAKTAELSKQNLQKHLDSKNQKEALKIECNKEQALLKEKRNVLENTFNTQLKNSSFELKESVEKALLPDEDLEKYKQNKKQIENSKLRLSTLQEANLKAKETLNSSKNFETTLEESNKALEVAQGKLETHHTEKGKIAEAFRKDQEIKNRNQEIYKKIESQAEICGVWKELFKIIGGSKDAFNVYVQRLTLKHLLEYANVHLHHLNKRYSLKMEDEYKPKEELNFNLIDHYQTDQARLVDTSSGGEKFIISLALALGLSNLASKNVKIDSLFIDEGFGTLDNNTLETVISTLETLQSQGKMIGIISHVENLKERIPTQIQITKKNNGVSTVNIV</sequence>
<evidence type="ECO:0000313" key="3">
    <source>
        <dbReference type="Proteomes" id="UP001589590"/>
    </source>
</evidence>
<organism evidence="2 3">
    <name type="scientific">Algibacter miyuki</name>
    <dbReference type="NCBI Taxonomy" id="1306933"/>
    <lineage>
        <taxon>Bacteria</taxon>
        <taxon>Pseudomonadati</taxon>
        <taxon>Bacteroidota</taxon>
        <taxon>Flavobacteriia</taxon>
        <taxon>Flavobacteriales</taxon>
        <taxon>Flavobacteriaceae</taxon>
        <taxon>Algibacter</taxon>
    </lineage>
</organism>
<dbReference type="Gene3D" id="3.40.50.300">
    <property type="entry name" value="P-loop containing nucleotide triphosphate hydrolases"/>
    <property type="match status" value="2"/>
</dbReference>
<feature type="coiled-coil region" evidence="1">
    <location>
        <begin position="521"/>
        <end position="576"/>
    </location>
</feature>
<dbReference type="EMBL" id="JBHMFA010000009">
    <property type="protein sequence ID" value="MFB9105825.1"/>
    <property type="molecule type" value="Genomic_DNA"/>
</dbReference>